<dbReference type="EMBL" id="JBJDQH010000430">
    <property type="protein sequence ID" value="MFK4273956.1"/>
    <property type="molecule type" value="Genomic_DNA"/>
</dbReference>
<evidence type="ECO:0000313" key="2">
    <source>
        <dbReference type="EMBL" id="MFK4273956.1"/>
    </source>
</evidence>
<dbReference type="Proteomes" id="UP001620295">
    <property type="component" value="Unassembled WGS sequence"/>
</dbReference>
<feature type="non-terminal residue" evidence="2">
    <location>
        <position position="1"/>
    </location>
</feature>
<protein>
    <submittedName>
        <fullName evidence="2">Uncharacterized protein</fullName>
    </submittedName>
</protein>
<proteinExistence type="predicted"/>
<evidence type="ECO:0000313" key="3">
    <source>
        <dbReference type="Proteomes" id="UP001620295"/>
    </source>
</evidence>
<comment type="caution">
    <text evidence="2">The sequence shown here is derived from an EMBL/GenBank/DDBJ whole genome shotgun (WGS) entry which is preliminary data.</text>
</comment>
<organism evidence="2 3">
    <name type="scientific">Streptomyces milbemycinicus</name>
    <dbReference type="NCBI Taxonomy" id="476552"/>
    <lineage>
        <taxon>Bacteria</taxon>
        <taxon>Bacillati</taxon>
        <taxon>Actinomycetota</taxon>
        <taxon>Actinomycetes</taxon>
        <taxon>Kitasatosporales</taxon>
        <taxon>Streptomycetaceae</taxon>
        <taxon>Streptomyces</taxon>
    </lineage>
</organism>
<feature type="region of interest" description="Disordered" evidence="1">
    <location>
        <begin position="1"/>
        <end position="33"/>
    </location>
</feature>
<name>A0ABW8MBR8_9ACTN</name>
<dbReference type="RefSeq" id="WP_404749639.1">
    <property type="nucleotide sequence ID" value="NZ_JBJDQH010000430.1"/>
</dbReference>
<gene>
    <name evidence="2" type="ORF">ACI2L5_55400</name>
</gene>
<evidence type="ECO:0000256" key="1">
    <source>
        <dbReference type="SAM" id="MobiDB-lite"/>
    </source>
</evidence>
<accession>A0ABW8MBR8</accession>
<reference evidence="2 3" key="1">
    <citation type="submission" date="2024-11" db="EMBL/GenBank/DDBJ databases">
        <title>The Natural Products Discovery Center: Release of the First 8490 Sequenced Strains for Exploring Actinobacteria Biosynthetic Diversity.</title>
        <authorList>
            <person name="Kalkreuter E."/>
            <person name="Kautsar S.A."/>
            <person name="Yang D."/>
            <person name="Bader C.D."/>
            <person name="Teijaro C.N."/>
            <person name="Fluegel L."/>
            <person name="Davis C.M."/>
            <person name="Simpson J.R."/>
            <person name="Lauterbach L."/>
            <person name="Steele A.D."/>
            <person name="Gui C."/>
            <person name="Meng S."/>
            <person name="Li G."/>
            <person name="Viehrig K."/>
            <person name="Ye F."/>
            <person name="Su P."/>
            <person name="Kiefer A.F."/>
            <person name="Nichols A."/>
            <person name="Cepeda A.J."/>
            <person name="Yan W."/>
            <person name="Fan B."/>
            <person name="Jiang Y."/>
            <person name="Adhikari A."/>
            <person name="Zheng C.-J."/>
            <person name="Schuster L."/>
            <person name="Cowan T.M."/>
            <person name="Smanski M.J."/>
            <person name="Chevrette M.G."/>
            <person name="De Carvalho L.P.S."/>
            <person name="Shen B."/>
        </authorList>
    </citation>
    <scope>NUCLEOTIDE SEQUENCE [LARGE SCALE GENOMIC DNA]</scope>
    <source>
        <strain evidence="2 3">NPDC020863</strain>
    </source>
</reference>
<sequence length="95" mass="10620">QRGGDFAQRQAVRGPQPLSVLHRRQRDATSVSTASNNWNMEHLLAEKRIDGRMFRKHRVSHAFDGDESGPGQGRAGNRRVTPGLYGQIRAVARSE</sequence>
<feature type="region of interest" description="Disordered" evidence="1">
    <location>
        <begin position="61"/>
        <end position="84"/>
    </location>
</feature>
<keyword evidence="3" id="KW-1185">Reference proteome</keyword>